<dbReference type="SMART" id="SM00443">
    <property type="entry name" value="G_patch"/>
    <property type="match status" value="1"/>
</dbReference>
<protein>
    <recommendedName>
        <fullName evidence="2">G-patch domain-containing protein</fullName>
    </recommendedName>
</protein>
<organism evidence="3 4">
    <name type="scientific">Tieghemiomyces parasiticus</name>
    <dbReference type="NCBI Taxonomy" id="78921"/>
    <lineage>
        <taxon>Eukaryota</taxon>
        <taxon>Fungi</taxon>
        <taxon>Fungi incertae sedis</taxon>
        <taxon>Zoopagomycota</taxon>
        <taxon>Kickxellomycotina</taxon>
        <taxon>Dimargaritomycetes</taxon>
        <taxon>Dimargaritales</taxon>
        <taxon>Dimargaritaceae</taxon>
        <taxon>Tieghemiomyces</taxon>
    </lineage>
</organism>
<feature type="domain" description="G-patch" evidence="2">
    <location>
        <begin position="25"/>
        <end position="71"/>
    </location>
</feature>
<feature type="compositionally biased region" description="Polar residues" evidence="1">
    <location>
        <begin position="94"/>
        <end position="111"/>
    </location>
</feature>
<name>A0A9W8AGB7_9FUNG</name>
<dbReference type="Pfam" id="PF01585">
    <property type="entry name" value="G-patch"/>
    <property type="match status" value="1"/>
</dbReference>
<dbReference type="EMBL" id="JANBPT010000194">
    <property type="protein sequence ID" value="KAJ1926018.1"/>
    <property type="molecule type" value="Genomic_DNA"/>
</dbReference>
<dbReference type="GO" id="GO:0003676">
    <property type="term" value="F:nucleic acid binding"/>
    <property type="evidence" value="ECO:0007669"/>
    <property type="project" value="InterPro"/>
</dbReference>
<gene>
    <name evidence="3" type="ORF">IWQ60_004167</name>
</gene>
<dbReference type="AlphaFoldDB" id="A0A9W8AGB7"/>
<dbReference type="OrthoDB" id="29523at2759"/>
<feature type="region of interest" description="Disordered" evidence="1">
    <location>
        <begin position="94"/>
        <end position="200"/>
    </location>
</feature>
<evidence type="ECO:0000259" key="2">
    <source>
        <dbReference type="PROSITE" id="PS50174"/>
    </source>
</evidence>
<sequence>MGLAERKKKSIISADPNNLSWSKDKTRFGFRLLEKMGWQDGKGLGAKQDGITKNLTLRKNAGALGVGADINTAENWLETATGFSALLERLNSQAGTPTDTATITHSTTESSAAEEAPTRKKKSSKKAKKRSRDDPADSDVASSAEASEGDSTDKKRSKKSKKEAKEKKIKKDKKEKKDKDDKKSKRKDKKSKTESSKAKEVTAIPAVEVVMAEVSAPAPIRPMRVTHRAKFLRQKRMSTQSTASLNEILGIKGSTITAKSSSATAAKTTVSVSTTTAESVVVSSSDGTTKEIKSLLSTEDYFAKATNPHIAAYLSKRYVASSTEASGMTAEFMPMLGGGSS</sequence>
<feature type="compositionally biased region" description="Basic residues" evidence="1">
    <location>
        <begin position="119"/>
        <end position="130"/>
    </location>
</feature>
<evidence type="ECO:0000313" key="3">
    <source>
        <dbReference type="EMBL" id="KAJ1926018.1"/>
    </source>
</evidence>
<evidence type="ECO:0000313" key="4">
    <source>
        <dbReference type="Proteomes" id="UP001150569"/>
    </source>
</evidence>
<evidence type="ECO:0000256" key="1">
    <source>
        <dbReference type="SAM" id="MobiDB-lite"/>
    </source>
</evidence>
<proteinExistence type="predicted"/>
<dbReference type="PANTHER" id="PTHR23149">
    <property type="entry name" value="G PATCH DOMAIN CONTAINING PROTEIN"/>
    <property type="match status" value="1"/>
</dbReference>
<feature type="compositionally biased region" description="Basic and acidic residues" evidence="1">
    <location>
        <begin position="191"/>
        <end position="200"/>
    </location>
</feature>
<dbReference type="PROSITE" id="PS50174">
    <property type="entry name" value="G_PATCH"/>
    <property type="match status" value="1"/>
</dbReference>
<dbReference type="Proteomes" id="UP001150569">
    <property type="component" value="Unassembled WGS sequence"/>
</dbReference>
<accession>A0A9W8AGB7</accession>
<comment type="caution">
    <text evidence="3">The sequence shown here is derived from an EMBL/GenBank/DDBJ whole genome shotgun (WGS) entry which is preliminary data.</text>
</comment>
<reference evidence="3" key="1">
    <citation type="submission" date="2022-07" db="EMBL/GenBank/DDBJ databases">
        <title>Phylogenomic reconstructions and comparative analyses of Kickxellomycotina fungi.</title>
        <authorList>
            <person name="Reynolds N.K."/>
            <person name="Stajich J.E."/>
            <person name="Barry K."/>
            <person name="Grigoriev I.V."/>
            <person name="Crous P."/>
            <person name="Smith M.E."/>
        </authorList>
    </citation>
    <scope>NUCLEOTIDE SEQUENCE</scope>
    <source>
        <strain evidence="3">RSA 861</strain>
    </source>
</reference>
<dbReference type="InterPro" id="IPR000467">
    <property type="entry name" value="G_patch_dom"/>
</dbReference>
<dbReference type="InterPro" id="IPR050656">
    <property type="entry name" value="PINX1"/>
</dbReference>
<keyword evidence="4" id="KW-1185">Reference proteome</keyword>
<feature type="compositionally biased region" description="Basic residues" evidence="1">
    <location>
        <begin position="155"/>
        <end position="174"/>
    </location>
</feature>